<dbReference type="GO" id="GO:0035513">
    <property type="term" value="P:oxidative RNA demethylation"/>
    <property type="evidence" value="ECO:0007669"/>
    <property type="project" value="TreeGrafter"/>
</dbReference>
<dbReference type="GeneID" id="300404520"/>
<keyword evidence="10" id="KW-1185">Reference proteome</keyword>
<feature type="binding site" evidence="6">
    <location>
        <position position="146"/>
    </location>
    <ligand>
        <name>Fe cation</name>
        <dbReference type="ChEBI" id="CHEBI:24875"/>
        <note>catalytic</note>
    </ligand>
</feature>
<feature type="binding site" evidence="5">
    <location>
        <position position="150"/>
    </location>
    <ligand>
        <name>substrate</name>
    </ligand>
</feature>
<dbReference type="Pfam" id="PF13532">
    <property type="entry name" value="2OG-FeII_Oxy_2"/>
    <property type="match status" value="1"/>
</dbReference>
<dbReference type="Proteomes" id="UP000366945">
    <property type="component" value="Unassembled WGS sequence"/>
</dbReference>
<dbReference type="AlphaFoldDB" id="A0A5E4V857"/>
<dbReference type="InterPro" id="IPR027450">
    <property type="entry name" value="AlkB-like"/>
</dbReference>
<keyword evidence="4 6" id="KW-0408">Iron</keyword>
<evidence type="ECO:0000256" key="3">
    <source>
        <dbReference type="ARBA" id="ARBA00023002"/>
    </source>
</evidence>
<evidence type="ECO:0000313" key="10">
    <source>
        <dbReference type="Proteomes" id="UP000366945"/>
    </source>
</evidence>
<feature type="binding site" evidence="5">
    <location>
        <begin position="135"/>
        <end position="137"/>
    </location>
    <ligand>
        <name>2-oxoglutarate</name>
        <dbReference type="ChEBI" id="CHEBI:16810"/>
    </ligand>
</feature>
<evidence type="ECO:0000313" key="9">
    <source>
        <dbReference type="EMBL" id="VVE08073.1"/>
    </source>
</evidence>
<proteinExistence type="predicted"/>
<feature type="binding site" evidence="6">
    <location>
        <position position="202"/>
    </location>
    <ligand>
        <name>Fe cation</name>
        <dbReference type="ChEBI" id="CHEBI:24875"/>
        <note>catalytic</note>
    </ligand>
</feature>
<dbReference type="NCBIfam" id="NF011930">
    <property type="entry name" value="PRK15401.1"/>
    <property type="match status" value="1"/>
</dbReference>
<evidence type="ECO:0000256" key="5">
    <source>
        <dbReference type="PIRSR" id="PIRSR604574-1"/>
    </source>
</evidence>
<feature type="binding site" evidence="6">
    <location>
        <position position="148"/>
    </location>
    <ligand>
        <name>Fe cation</name>
        <dbReference type="ChEBI" id="CHEBI:24875"/>
        <note>catalytic</note>
    </ligand>
</feature>
<evidence type="ECO:0000256" key="7">
    <source>
        <dbReference type="SAM" id="Phobius"/>
    </source>
</evidence>
<keyword evidence="1 6" id="KW-0479">Metal-binding</keyword>
<dbReference type="GO" id="GO:0008198">
    <property type="term" value="F:ferrous iron binding"/>
    <property type="evidence" value="ECO:0007669"/>
    <property type="project" value="TreeGrafter"/>
</dbReference>
<dbReference type="GO" id="GO:0005737">
    <property type="term" value="C:cytoplasm"/>
    <property type="evidence" value="ECO:0007669"/>
    <property type="project" value="TreeGrafter"/>
</dbReference>
<dbReference type="EMBL" id="CABPSK010000002">
    <property type="protein sequence ID" value="VVE08073.1"/>
    <property type="molecule type" value="Genomic_DNA"/>
</dbReference>
<comment type="cofactor">
    <cofactor evidence="6">
        <name>Fe(2+)</name>
        <dbReference type="ChEBI" id="CHEBI:29033"/>
    </cofactor>
    <text evidence="6">Binds 1 Fe(2+) ion per subunit.</text>
</comment>
<dbReference type="InterPro" id="IPR004574">
    <property type="entry name" value="Alkb"/>
</dbReference>
<feature type="binding site" evidence="5">
    <location>
        <begin position="91"/>
        <end position="93"/>
    </location>
    <ligand>
        <name>substrate</name>
    </ligand>
</feature>
<dbReference type="PANTHER" id="PTHR16557">
    <property type="entry name" value="ALKYLATED DNA REPAIR PROTEIN ALKB-RELATED"/>
    <property type="match status" value="1"/>
</dbReference>
<reference evidence="9 10" key="1">
    <citation type="submission" date="2019-08" db="EMBL/GenBank/DDBJ databases">
        <authorList>
            <person name="Peeters C."/>
        </authorList>
    </citation>
    <scope>NUCLEOTIDE SEQUENCE [LARGE SCALE GENOMIC DNA]</scope>
    <source>
        <strain evidence="9 10">LMG 31114</strain>
    </source>
</reference>
<evidence type="ECO:0000259" key="8">
    <source>
        <dbReference type="PROSITE" id="PS51471"/>
    </source>
</evidence>
<feature type="binding site" evidence="5">
    <location>
        <begin position="217"/>
        <end position="223"/>
    </location>
    <ligand>
        <name>2-oxoglutarate</name>
        <dbReference type="ChEBI" id="CHEBI:16810"/>
    </ligand>
</feature>
<evidence type="ECO:0000256" key="2">
    <source>
        <dbReference type="ARBA" id="ARBA00022964"/>
    </source>
</evidence>
<feature type="binding site" evidence="5">
    <location>
        <position position="176"/>
    </location>
    <ligand>
        <name>substrate</name>
    </ligand>
</feature>
<keyword evidence="2 9" id="KW-0223">Dioxygenase</keyword>
<sequence length="226" mass="24710">MTLDLFAHDAHDPRDPHATSGERGISSDELAPGAFVLRGYARTAVAALQSDIDAIVAQAPLRHWLTPGGKRMSVAMTNCGEVGWISDRMGYRYGSHDPLSGREWPAMPASFVTLACEAAQAAGYDNFKPDACLINRYSLDARLTLHQDRDEREMGAPIVSVSLGLPAIFLWGGLQRSDRTRKVRLEPGDVVVWGGPSRLVYHGIASVEGSFDANAVRYNLTFRQAR</sequence>
<dbReference type="InterPro" id="IPR037151">
    <property type="entry name" value="AlkB-like_sf"/>
</dbReference>
<dbReference type="SUPFAM" id="SSF51197">
    <property type="entry name" value="Clavaminate synthase-like"/>
    <property type="match status" value="1"/>
</dbReference>
<keyword evidence="7" id="KW-0812">Transmembrane</keyword>
<dbReference type="GO" id="GO:0035515">
    <property type="term" value="F:oxidative RNA demethylase activity"/>
    <property type="evidence" value="ECO:0007669"/>
    <property type="project" value="TreeGrafter"/>
</dbReference>
<keyword evidence="7" id="KW-1133">Transmembrane helix</keyword>
<evidence type="ECO:0000256" key="6">
    <source>
        <dbReference type="PIRSR" id="PIRSR604574-2"/>
    </source>
</evidence>
<accession>A0A5E4V857</accession>
<dbReference type="InterPro" id="IPR005123">
    <property type="entry name" value="Oxoglu/Fe-dep_dioxygenase_dom"/>
</dbReference>
<keyword evidence="3" id="KW-0560">Oxidoreductase</keyword>
<dbReference type="RefSeq" id="WP_150679777.1">
    <property type="nucleotide sequence ID" value="NZ_CABPSK010000002.1"/>
</dbReference>
<feature type="domain" description="Fe2OG dioxygenase" evidence="8">
    <location>
        <begin position="128"/>
        <end position="226"/>
    </location>
</feature>
<dbReference type="GO" id="GO:0035516">
    <property type="term" value="F:broad specificity oxidative DNA demethylase activity"/>
    <property type="evidence" value="ECO:0007669"/>
    <property type="project" value="TreeGrafter"/>
</dbReference>
<protein>
    <submittedName>
        <fullName evidence="9">Alpha-ketoglutarate-dependent dioxygenase AlkB</fullName>
    </submittedName>
</protein>
<dbReference type="OrthoDB" id="9796932at2"/>
<dbReference type="Gene3D" id="2.60.120.590">
    <property type="entry name" value="Alpha-ketoglutarate-dependent dioxygenase AlkB-like"/>
    <property type="match status" value="1"/>
</dbReference>
<organism evidence="9 10">
    <name type="scientific">Pandoraea pneumonica</name>
    <dbReference type="NCBI Taxonomy" id="2508299"/>
    <lineage>
        <taxon>Bacteria</taxon>
        <taxon>Pseudomonadati</taxon>
        <taxon>Pseudomonadota</taxon>
        <taxon>Betaproteobacteria</taxon>
        <taxon>Burkholderiales</taxon>
        <taxon>Burkholderiaceae</taxon>
        <taxon>Pandoraea</taxon>
    </lineage>
</organism>
<gene>
    <name evidence="9" type="ORF">PPN31114_02492</name>
</gene>
<feature type="transmembrane region" description="Helical" evidence="7">
    <location>
        <begin position="154"/>
        <end position="174"/>
    </location>
</feature>
<evidence type="ECO:0000256" key="4">
    <source>
        <dbReference type="ARBA" id="ARBA00023004"/>
    </source>
</evidence>
<evidence type="ECO:0000256" key="1">
    <source>
        <dbReference type="ARBA" id="ARBA00022723"/>
    </source>
</evidence>
<keyword evidence="7" id="KW-0472">Membrane</keyword>
<dbReference type="PROSITE" id="PS51471">
    <property type="entry name" value="FE2OG_OXY"/>
    <property type="match status" value="1"/>
</dbReference>
<feature type="binding site" evidence="5">
    <location>
        <position position="84"/>
    </location>
    <ligand>
        <name>substrate</name>
    </ligand>
</feature>
<dbReference type="PANTHER" id="PTHR16557:SF2">
    <property type="entry name" value="NUCLEIC ACID DIOXYGENASE ALKBH1"/>
    <property type="match status" value="1"/>
</dbReference>
<name>A0A5E4V857_9BURK</name>